<keyword evidence="2" id="KW-1185">Reference proteome</keyword>
<dbReference type="KEGG" id="acel:acsn021_02390"/>
<evidence type="ECO:0000313" key="2">
    <source>
        <dbReference type="Proteomes" id="UP000515561"/>
    </source>
</evidence>
<dbReference type="RefSeq" id="WP_184093799.1">
    <property type="nucleotide sequence ID" value="NZ_AP023367.1"/>
</dbReference>
<proteinExistence type="predicted"/>
<gene>
    <name evidence="1" type="ORF">acsn021_02390</name>
</gene>
<protein>
    <submittedName>
        <fullName evidence="1">Uncharacterized protein</fullName>
    </submittedName>
</protein>
<sequence>MIKTNLKRLGLFTIAISLVFLCNPRQITLAEKVGKTGQVELMEYVYDTNNRLVEIKKAGVTIAVLNYDSNGNLLGIQIIS</sequence>
<dbReference type="Proteomes" id="UP000515561">
    <property type="component" value="Chromosome"/>
</dbReference>
<evidence type="ECO:0000313" key="1">
    <source>
        <dbReference type="EMBL" id="BCJ92670.1"/>
    </source>
</evidence>
<organism evidence="1 2">
    <name type="scientific">Anaerocolumna cellulosilytica</name>
    <dbReference type="NCBI Taxonomy" id="433286"/>
    <lineage>
        <taxon>Bacteria</taxon>
        <taxon>Bacillati</taxon>
        <taxon>Bacillota</taxon>
        <taxon>Clostridia</taxon>
        <taxon>Lachnospirales</taxon>
        <taxon>Lachnospiraceae</taxon>
        <taxon>Anaerocolumna</taxon>
    </lineage>
</organism>
<reference evidence="1 2" key="1">
    <citation type="journal article" date="2016" name="Int. J. Syst. Evol. Microbiol.">
        <title>Descriptions of Anaerotaenia torta gen. nov., sp. nov. and Anaerocolumna cellulosilytica gen. nov., sp. nov. isolated from a methanogenic reactor of cattle waste.</title>
        <authorList>
            <person name="Uek A."/>
            <person name="Ohtaki Y."/>
            <person name="Kaku N."/>
            <person name="Ueki K."/>
        </authorList>
    </citation>
    <scope>NUCLEOTIDE SEQUENCE [LARGE SCALE GENOMIC DNA]</scope>
    <source>
        <strain evidence="1 2">SN021</strain>
    </source>
</reference>
<accession>A0A6S6R008</accession>
<dbReference type="AlphaFoldDB" id="A0A6S6R008"/>
<dbReference type="EMBL" id="AP023367">
    <property type="protein sequence ID" value="BCJ92670.1"/>
    <property type="molecule type" value="Genomic_DNA"/>
</dbReference>
<name>A0A6S6R008_9FIRM</name>